<organism evidence="2">
    <name type="scientific">Pseudictyota dubia</name>
    <dbReference type="NCBI Taxonomy" id="2749911"/>
    <lineage>
        <taxon>Eukaryota</taxon>
        <taxon>Sar</taxon>
        <taxon>Stramenopiles</taxon>
        <taxon>Ochrophyta</taxon>
        <taxon>Bacillariophyta</taxon>
        <taxon>Mediophyceae</taxon>
        <taxon>Biddulphiophycidae</taxon>
        <taxon>Eupodiscales</taxon>
        <taxon>Odontellaceae</taxon>
        <taxon>Pseudictyota</taxon>
    </lineage>
</organism>
<feature type="transmembrane region" description="Helical" evidence="1">
    <location>
        <begin position="6"/>
        <end position="25"/>
    </location>
</feature>
<name>A0A7R9VRI9_9STRA</name>
<keyword evidence="1" id="KW-1133">Transmembrane helix</keyword>
<protein>
    <submittedName>
        <fullName evidence="2">Uncharacterized protein</fullName>
    </submittedName>
</protein>
<dbReference type="EMBL" id="HBED01012274">
    <property type="protein sequence ID" value="CAD8302815.1"/>
    <property type="molecule type" value="Transcribed_RNA"/>
</dbReference>
<keyword evidence="1" id="KW-0812">Transmembrane</keyword>
<dbReference type="AlphaFoldDB" id="A0A7R9VRI9"/>
<accession>A0A7R9VRI9</accession>
<keyword evidence="1" id="KW-0472">Membrane</keyword>
<gene>
    <name evidence="2" type="ORF">TDUB1175_LOCUS6116</name>
</gene>
<evidence type="ECO:0000256" key="1">
    <source>
        <dbReference type="SAM" id="Phobius"/>
    </source>
</evidence>
<proteinExistence type="predicted"/>
<reference evidence="2" key="1">
    <citation type="submission" date="2021-01" db="EMBL/GenBank/DDBJ databases">
        <authorList>
            <person name="Corre E."/>
            <person name="Pelletier E."/>
            <person name="Niang G."/>
            <person name="Scheremetjew M."/>
            <person name="Finn R."/>
            <person name="Kale V."/>
            <person name="Holt S."/>
            <person name="Cochrane G."/>
            <person name="Meng A."/>
            <person name="Brown T."/>
            <person name="Cohen L."/>
        </authorList>
    </citation>
    <scope>NUCLEOTIDE SEQUENCE</scope>
    <source>
        <strain evidence="2">CCMP147</strain>
    </source>
</reference>
<sequence>MWFKFLIPAPLHSLGIIIVAISANVHGNIRVQKERSQSIRNHLSSPPGERNVSLPVLSLCPTTLGLFSVGVRHSQWICANLQRVHSGEKLGHSHKVRSTRKRHELDTKRLLVAPAASPQSNGDFLQPALRPELLVPFPQRSSLDAGGVKGRHSVVQCVVQRLSRMSSSLLVAARAL</sequence>
<evidence type="ECO:0000313" key="2">
    <source>
        <dbReference type="EMBL" id="CAD8302815.1"/>
    </source>
</evidence>